<comment type="caution">
    <text evidence="2">The sequence shown here is derived from an EMBL/GenBank/DDBJ whole genome shotgun (WGS) entry which is preliminary data.</text>
</comment>
<dbReference type="Proteomes" id="UP001596516">
    <property type="component" value="Unassembled WGS sequence"/>
</dbReference>
<dbReference type="Pfam" id="PF02627">
    <property type="entry name" value="CMD"/>
    <property type="match status" value="1"/>
</dbReference>
<accession>A0ABW2UJU0</accession>
<sequence>MNDENFQKGLDLRRAMWGKEGAEDHIDNATEFMAPVQDIVTRICFGEIWQRPHLDPRTRSLITLAMLAAQGRTHEIKIHTRGAVANGISRDELKELFIHAFPYCGLPLMIDGIRACEDALAEMNGKAGAGDGH</sequence>
<gene>
    <name evidence="2" type="ORF">ACFQXB_05755</name>
</gene>
<feature type="domain" description="Carboxymuconolactone decarboxylase-like" evidence="1">
    <location>
        <begin position="36"/>
        <end position="117"/>
    </location>
</feature>
<proteinExistence type="predicted"/>
<dbReference type="RefSeq" id="WP_377400469.1">
    <property type="nucleotide sequence ID" value="NZ_JBHTFQ010000002.1"/>
</dbReference>
<evidence type="ECO:0000313" key="2">
    <source>
        <dbReference type="EMBL" id="MFC7703694.1"/>
    </source>
</evidence>
<dbReference type="InterPro" id="IPR029032">
    <property type="entry name" value="AhpD-like"/>
</dbReference>
<evidence type="ECO:0000313" key="3">
    <source>
        <dbReference type="Proteomes" id="UP001596516"/>
    </source>
</evidence>
<name>A0ABW2UJU0_9RHOB</name>
<dbReference type="EMBL" id="JBHTFQ010000002">
    <property type="protein sequence ID" value="MFC7703694.1"/>
    <property type="molecule type" value="Genomic_DNA"/>
</dbReference>
<keyword evidence="3" id="KW-1185">Reference proteome</keyword>
<protein>
    <submittedName>
        <fullName evidence="2">Carboxymuconolactone decarboxylase family protein</fullName>
    </submittedName>
</protein>
<dbReference type="InterPro" id="IPR052512">
    <property type="entry name" value="4CMD/NDH-1_regulator"/>
</dbReference>
<dbReference type="PANTHER" id="PTHR33570">
    <property type="entry name" value="4-CARBOXYMUCONOLACTONE DECARBOXYLASE FAMILY PROTEIN"/>
    <property type="match status" value="1"/>
</dbReference>
<reference evidence="3" key="1">
    <citation type="journal article" date="2019" name="Int. J. Syst. Evol. Microbiol.">
        <title>The Global Catalogue of Microorganisms (GCM) 10K type strain sequencing project: providing services to taxonomists for standard genome sequencing and annotation.</title>
        <authorList>
            <consortium name="The Broad Institute Genomics Platform"/>
            <consortium name="The Broad Institute Genome Sequencing Center for Infectious Disease"/>
            <person name="Wu L."/>
            <person name="Ma J."/>
        </authorList>
    </citation>
    <scope>NUCLEOTIDE SEQUENCE [LARGE SCALE GENOMIC DNA]</scope>
    <source>
        <strain evidence="3">CGMCC 1.12750</strain>
    </source>
</reference>
<evidence type="ECO:0000259" key="1">
    <source>
        <dbReference type="Pfam" id="PF02627"/>
    </source>
</evidence>
<dbReference type="PANTHER" id="PTHR33570:SF2">
    <property type="entry name" value="CARBOXYMUCONOLACTONE DECARBOXYLASE-LIKE DOMAIN-CONTAINING PROTEIN"/>
    <property type="match status" value="1"/>
</dbReference>
<dbReference type="Gene3D" id="1.20.1290.10">
    <property type="entry name" value="AhpD-like"/>
    <property type="match status" value="1"/>
</dbReference>
<dbReference type="InterPro" id="IPR003779">
    <property type="entry name" value="CMD-like"/>
</dbReference>
<dbReference type="SUPFAM" id="SSF69118">
    <property type="entry name" value="AhpD-like"/>
    <property type="match status" value="1"/>
</dbReference>
<organism evidence="2 3">
    <name type="scientific">Plastorhodobacter daqingensis</name>
    <dbReference type="NCBI Taxonomy" id="1387281"/>
    <lineage>
        <taxon>Bacteria</taxon>
        <taxon>Pseudomonadati</taxon>
        <taxon>Pseudomonadota</taxon>
        <taxon>Alphaproteobacteria</taxon>
        <taxon>Rhodobacterales</taxon>
        <taxon>Paracoccaceae</taxon>
        <taxon>Plastorhodobacter</taxon>
    </lineage>
</organism>